<keyword evidence="2" id="KW-1185">Reference proteome</keyword>
<name>A0A501W3M9_9BACT</name>
<accession>A0A501W3M9</accession>
<proteinExistence type="predicted"/>
<protein>
    <submittedName>
        <fullName evidence="1">DUF429 domain-containing protein</fullName>
    </submittedName>
</protein>
<dbReference type="Proteomes" id="UP000316727">
    <property type="component" value="Unassembled WGS sequence"/>
</dbReference>
<dbReference type="OrthoDB" id="1467158at2"/>
<dbReference type="RefSeq" id="WP_140622181.1">
    <property type="nucleotide sequence ID" value="NZ_VFRQ01000007.1"/>
</dbReference>
<evidence type="ECO:0000313" key="2">
    <source>
        <dbReference type="Proteomes" id="UP000316727"/>
    </source>
</evidence>
<evidence type="ECO:0000313" key="1">
    <source>
        <dbReference type="EMBL" id="TPE43235.1"/>
    </source>
</evidence>
<organism evidence="1 2">
    <name type="scientific">Pontibacter mangrovi</name>
    <dbReference type="NCBI Taxonomy" id="2589816"/>
    <lineage>
        <taxon>Bacteria</taxon>
        <taxon>Pseudomonadati</taxon>
        <taxon>Bacteroidota</taxon>
        <taxon>Cytophagia</taxon>
        <taxon>Cytophagales</taxon>
        <taxon>Hymenobacteraceae</taxon>
        <taxon>Pontibacter</taxon>
    </lineage>
</organism>
<sequence length="198" mass="21993">MTGSHIGVDFSEKLSGNTAVAMEEDGQLRVWQCERKADADAWLLKLIREKRPKAVFIDAPLTLPKVYTDQAAASPEADFFFRKADREVQAMSPMFLGGMTARAMKLRTQLAAEGVAVLETYPSQACRFLLPQLSGYKKGLEGIDAYAHALQEVSHVKLQQMPTNWHQVDAILCWLSGKRHLNGKSVLYGDATEGRIIV</sequence>
<comment type="caution">
    <text evidence="1">The sequence shown here is derived from an EMBL/GenBank/DDBJ whole genome shotgun (WGS) entry which is preliminary data.</text>
</comment>
<dbReference type="EMBL" id="VFRQ01000007">
    <property type="protein sequence ID" value="TPE43235.1"/>
    <property type="molecule type" value="Genomic_DNA"/>
</dbReference>
<reference evidence="1 2" key="1">
    <citation type="submission" date="2019-06" db="EMBL/GenBank/DDBJ databases">
        <title>A novel bacterium of genus Pontibacter, isolated from marine sediment.</title>
        <authorList>
            <person name="Huang H."/>
            <person name="Mo K."/>
            <person name="Hu Y."/>
        </authorList>
    </citation>
    <scope>NUCLEOTIDE SEQUENCE [LARGE SCALE GENOMIC DNA]</scope>
    <source>
        <strain evidence="1 2">HB172049</strain>
    </source>
</reference>
<dbReference type="AlphaFoldDB" id="A0A501W3M9"/>
<gene>
    <name evidence="1" type="ORF">FJM65_14065</name>
</gene>